<dbReference type="EMBL" id="KN729320">
    <property type="protein sequence ID" value="KIH62415.1"/>
    <property type="molecule type" value="Genomic_DNA"/>
</dbReference>
<protein>
    <submittedName>
        <fullName evidence="4">Immunoglobulin I-set domain protein</fullName>
    </submittedName>
</protein>
<dbReference type="PANTHER" id="PTHR10075">
    <property type="entry name" value="BASIGIN RELATED"/>
    <property type="match status" value="1"/>
</dbReference>
<dbReference type="AlphaFoldDB" id="A0A0C2GMG5"/>
<dbReference type="PROSITE" id="PS50835">
    <property type="entry name" value="IG_LIKE"/>
    <property type="match status" value="1"/>
</dbReference>
<gene>
    <name evidence="4" type="ORF">ANCDUO_07302</name>
</gene>
<dbReference type="SUPFAM" id="SSF48726">
    <property type="entry name" value="Immunoglobulin"/>
    <property type="match status" value="1"/>
</dbReference>
<evidence type="ECO:0000313" key="5">
    <source>
        <dbReference type="Proteomes" id="UP000054047"/>
    </source>
</evidence>
<evidence type="ECO:0000256" key="2">
    <source>
        <dbReference type="ARBA" id="ARBA00023319"/>
    </source>
</evidence>
<dbReference type="PANTHER" id="PTHR10075:SF100">
    <property type="entry name" value="FASCICLIN-2"/>
    <property type="match status" value="1"/>
</dbReference>
<sequence>MTMYTHFLAENPLNLSVNTGVDSCETRTNTLSPVANATLNTGKDVQITVYPVEAQVREGRDVVFDCRARTADNSFYPPTRWTRVGGPLPPHAHDSSGRLTINPVSLSDSGQYVCTASHNGRTVEARATLHVQSCGY</sequence>
<feature type="domain" description="Ig-like" evidence="3">
    <location>
        <begin position="33"/>
        <end position="130"/>
    </location>
</feature>
<evidence type="ECO:0000259" key="3">
    <source>
        <dbReference type="PROSITE" id="PS50835"/>
    </source>
</evidence>
<evidence type="ECO:0000256" key="1">
    <source>
        <dbReference type="ARBA" id="ARBA00022737"/>
    </source>
</evidence>
<dbReference type="GO" id="GO:0007411">
    <property type="term" value="P:axon guidance"/>
    <property type="evidence" value="ECO:0007669"/>
    <property type="project" value="TreeGrafter"/>
</dbReference>
<dbReference type="OrthoDB" id="5861944at2759"/>
<dbReference type="GO" id="GO:0005886">
    <property type="term" value="C:plasma membrane"/>
    <property type="evidence" value="ECO:0007669"/>
    <property type="project" value="TreeGrafter"/>
</dbReference>
<dbReference type="Pfam" id="PF13927">
    <property type="entry name" value="Ig_3"/>
    <property type="match status" value="1"/>
</dbReference>
<proteinExistence type="predicted"/>
<dbReference type="InterPro" id="IPR007110">
    <property type="entry name" value="Ig-like_dom"/>
</dbReference>
<dbReference type="InterPro" id="IPR036179">
    <property type="entry name" value="Ig-like_dom_sf"/>
</dbReference>
<dbReference type="InterPro" id="IPR003598">
    <property type="entry name" value="Ig_sub2"/>
</dbReference>
<accession>A0A0C2GMG5</accession>
<dbReference type="SMART" id="SM00408">
    <property type="entry name" value="IGc2"/>
    <property type="match status" value="1"/>
</dbReference>
<keyword evidence="5" id="KW-1185">Reference proteome</keyword>
<dbReference type="Proteomes" id="UP000054047">
    <property type="component" value="Unassembled WGS sequence"/>
</dbReference>
<keyword evidence="2" id="KW-0393">Immunoglobulin domain</keyword>
<dbReference type="GO" id="GO:0030424">
    <property type="term" value="C:axon"/>
    <property type="evidence" value="ECO:0007669"/>
    <property type="project" value="TreeGrafter"/>
</dbReference>
<dbReference type="InterPro" id="IPR013783">
    <property type="entry name" value="Ig-like_fold"/>
</dbReference>
<keyword evidence="1" id="KW-0677">Repeat</keyword>
<dbReference type="GO" id="GO:0007156">
    <property type="term" value="P:homophilic cell adhesion via plasma membrane adhesion molecules"/>
    <property type="evidence" value="ECO:0007669"/>
    <property type="project" value="TreeGrafter"/>
</dbReference>
<dbReference type="GO" id="GO:0070593">
    <property type="term" value="P:dendrite self-avoidance"/>
    <property type="evidence" value="ECO:0007669"/>
    <property type="project" value="TreeGrafter"/>
</dbReference>
<dbReference type="Gene3D" id="2.60.40.10">
    <property type="entry name" value="Immunoglobulins"/>
    <property type="match status" value="1"/>
</dbReference>
<organism evidence="4 5">
    <name type="scientific">Ancylostoma duodenale</name>
    <dbReference type="NCBI Taxonomy" id="51022"/>
    <lineage>
        <taxon>Eukaryota</taxon>
        <taxon>Metazoa</taxon>
        <taxon>Ecdysozoa</taxon>
        <taxon>Nematoda</taxon>
        <taxon>Chromadorea</taxon>
        <taxon>Rhabditida</taxon>
        <taxon>Rhabditina</taxon>
        <taxon>Rhabditomorpha</taxon>
        <taxon>Strongyloidea</taxon>
        <taxon>Ancylostomatidae</taxon>
        <taxon>Ancylostomatinae</taxon>
        <taxon>Ancylostoma</taxon>
    </lineage>
</organism>
<dbReference type="GO" id="GO:0098632">
    <property type="term" value="F:cell-cell adhesion mediator activity"/>
    <property type="evidence" value="ECO:0007669"/>
    <property type="project" value="TreeGrafter"/>
</dbReference>
<name>A0A0C2GMG5_9BILA</name>
<dbReference type="SMART" id="SM00409">
    <property type="entry name" value="IG"/>
    <property type="match status" value="1"/>
</dbReference>
<dbReference type="InterPro" id="IPR003599">
    <property type="entry name" value="Ig_sub"/>
</dbReference>
<evidence type="ECO:0000313" key="4">
    <source>
        <dbReference type="EMBL" id="KIH62415.1"/>
    </source>
</evidence>
<reference evidence="4 5" key="1">
    <citation type="submission" date="2013-12" db="EMBL/GenBank/DDBJ databases">
        <title>Draft genome of the parsitic nematode Ancylostoma duodenale.</title>
        <authorList>
            <person name="Mitreva M."/>
        </authorList>
    </citation>
    <scope>NUCLEOTIDE SEQUENCE [LARGE SCALE GENOMIC DNA]</scope>
    <source>
        <strain evidence="4 5">Zhejiang</strain>
    </source>
</reference>